<evidence type="ECO:0000256" key="7">
    <source>
        <dbReference type="ARBA" id="ARBA00023136"/>
    </source>
</evidence>
<dbReference type="GO" id="GO:0015031">
    <property type="term" value="P:protein transport"/>
    <property type="evidence" value="ECO:0007669"/>
    <property type="project" value="UniProtKB-KW"/>
</dbReference>
<evidence type="ECO:0000256" key="5">
    <source>
        <dbReference type="ARBA" id="ARBA00022989"/>
    </source>
</evidence>
<name>A0A8H8DBU5_9ASCO</name>
<dbReference type="OrthoDB" id="261831at2759"/>
<evidence type="ECO:0000313" key="13">
    <source>
        <dbReference type="Proteomes" id="UP000669133"/>
    </source>
</evidence>
<dbReference type="PANTHER" id="PTHR12791">
    <property type="entry name" value="GOLGI SNARE BET1-RELATED"/>
    <property type="match status" value="1"/>
</dbReference>
<evidence type="ECO:0000256" key="6">
    <source>
        <dbReference type="ARBA" id="ARBA00023034"/>
    </source>
</evidence>
<gene>
    <name evidence="12" type="ORF">I9W82_002992</name>
</gene>
<accession>A0A8H8DBU5</accession>
<dbReference type="RefSeq" id="XP_067548341.1">
    <property type="nucleotide sequence ID" value="XM_067691908.1"/>
</dbReference>
<keyword evidence="7 10" id="KW-0472">Membrane</keyword>
<dbReference type="Proteomes" id="UP000669133">
    <property type="component" value="Unassembled WGS sequence"/>
</dbReference>
<evidence type="ECO:0000256" key="3">
    <source>
        <dbReference type="ARBA" id="ARBA00022692"/>
    </source>
</evidence>
<feature type="compositionally biased region" description="Low complexity" evidence="9">
    <location>
        <begin position="34"/>
        <end position="45"/>
    </location>
</feature>
<evidence type="ECO:0000256" key="2">
    <source>
        <dbReference type="ARBA" id="ARBA00022448"/>
    </source>
</evidence>
<evidence type="ECO:0000313" key="12">
    <source>
        <dbReference type="EMBL" id="KAG5419225.1"/>
    </source>
</evidence>
<dbReference type="GO" id="GO:0000139">
    <property type="term" value="C:Golgi membrane"/>
    <property type="evidence" value="ECO:0007669"/>
    <property type="project" value="UniProtKB-SubCell"/>
</dbReference>
<evidence type="ECO:0000256" key="1">
    <source>
        <dbReference type="ARBA" id="ARBA00004394"/>
    </source>
</evidence>
<evidence type="ECO:0000256" key="10">
    <source>
        <dbReference type="SAM" id="Phobius"/>
    </source>
</evidence>
<keyword evidence="13" id="KW-1185">Reference proteome</keyword>
<evidence type="ECO:0000256" key="4">
    <source>
        <dbReference type="ARBA" id="ARBA00022927"/>
    </source>
</evidence>
<proteinExistence type="predicted"/>
<reference evidence="12 13" key="1">
    <citation type="submission" date="2020-12" db="EMBL/GenBank/DDBJ databases">
        <title>Effect of drift, selection, and recombination on the evolution of hybrid genomes in Candida yeast pathogens.</title>
        <authorList>
            <person name="Mixao V."/>
            <person name="Ksiezopolska E."/>
            <person name="Saus E."/>
            <person name="Boekhout T."/>
            <person name="Gacser A."/>
            <person name="Gabaldon T."/>
        </authorList>
    </citation>
    <scope>NUCLEOTIDE SEQUENCE [LARGE SCALE GENOMIC DNA]</scope>
    <source>
        <strain evidence="12 13">BP57</strain>
    </source>
</reference>
<dbReference type="PROSITE" id="PS50192">
    <property type="entry name" value="T_SNARE"/>
    <property type="match status" value="1"/>
</dbReference>
<dbReference type="InterPro" id="IPR039899">
    <property type="entry name" value="BET1_SNARE"/>
</dbReference>
<dbReference type="GeneID" id="93651621"/>
<dbReference type="AlphaFoldDB" id="A0A8H8DBU5"/>
<keyword evidence="6" id="KW-0333">Golgi apparatus</keyword>
<keyword evidence="4" id="KW-0653">Protein transport</keyword>
<feature type="compositionally biased region" description="Polar residues" evidence="9">
    <location>
        <begin position="46"/>
        <end position="68"/>
    </location>
</feature>
<comment type="subcellular location">
    <subcellularLocation>
        <location evidence="8">Endomembrane system</location>
        <topology evidence="8">Single-pass type IV membrane protein</topology>
    </subcellularLocation>
    <subcellularLocation>
        <location evidence="1">Golgi apparatus membrane</location>
    </subcellularLocation>
</comment>
<dbReference type="CDD" id="cd15853">
    <property type="entry name" value="SNARE_Bet1"/>
    <property type="match status" value="1"/>
</dbReference>
<comment type="caution">
    <text evidence="12">The sequence shown here is derived from an EMBL/GenBank/DDBJ whole genome shotgun (WGS) entry which is preliminary data.</text>
</comment>
<evidence type="ECO:0000256" key="8">
    <source>
        <dbReference type="ARBA" id="ARBA00046280"/>
    </source>
</evidence>
<keyword evidence="3 10" id="KW-0812">Transmembrane</keyword>
<keyword evidence="2" id="KW-0813">Transport</keyword>
<feature type="domain" description="T-SNARE coiled-coil homology" evidence="11">
    <location>
        <begin position="71"/>
        <end position="133"/>
    </location>
</feature>
<organism evidence="12 13">
    <name type="scientific">Candida metapsilosis</name>
    <dbReference type="NCBI Taxonomy" id="273372"/>
    <lineage>
        <taxon>Eukaryota</taxon>
        <taxon>Fungi</taxon>
        <taxon>Dikarya</taxon>
        <taxon>Ascomycota</taxon>
        <taxon>Saccharomycotina</taxon>
        <taxon>Pichiomycetes</taxon>
        <taxon>Debaryomycetaceae</taxon>
        <taxon>Candida/Lodderomyces clade</taxon>
        <taxon>Candida</taxon>
    </lineage>
</organism>
<dbReference type="InterPro" id="IPR000727">
    <property type="entry name" value="T_SNARE_dom"/>
</dbReference>
<evidence type="ECO:0000256" key="9">
    <source>
        <dbReference type="SAM" id="MobiDB-lite"/>
    </source>
</evidence>
<feature type="compositionally biased region" description="Polar residues" evidence="9">
    <location>
        <begin position="20"/>
        <end position="30"/>
    </location>
</feature>
<sequence>MTSRYSAAGGAHQRGDLRTQLFSTPGNHNFTGLRPSRSQTPPSRSDMSSSPYDPTPRSSSSNAKFDESLLSSLESQNDEELNTMGAKINMLKNLGEKMGVEINKSVKLNDEITNGFEKGKVTLKNTYNKMVVMSQRAGISWKMWLLVFGIVILFFFYVWIT</sequence>
<dbReference type="Gene3D" id="1.20.5.110">
    <property type="match status" value="1"/>
</dbReference>
<dbReference type="EMBL" id="JAEOAQ010000003">
    <property type="protein sequence ID" value="KAG5419225.1"/>
    <property type="molecule type" value="Genomic_DNA"/>
</dbReference>
<keyword evidence="5 10" id="KW-1133">Transmembrane helix</keyword>
<feature type="region of interest" description="Disordered" evidence="9">
    <location>
        <begin position="1"/>
        <end position="68"/>
    </location>
</feature>
<protein>
    <submittedName>
        <fullName evidence="12">BET1</fullName>
    </submittedName>
</protein>
<evidence type="ECO:0000259" key="11">
    <source>
        <dbReference type="PROSITE" id="PS50192"/>
    </source>
</evidence>
<dbReference type="SUPFAM" id="SSF58038">
    <property type="entry name" value="SNARE fusion complex"/>
    <property type="match status" value="1"/>
</dbReference>
<feature type="transmembrane region" description="Helical" evidence="10">
    <location>
        <begin position="143"/>
        <end position="160"/>
    </location>
</feature>